<gene>
    <name evidence="4" type="ORF">ACO22_06733</name>
</gene>
<dbReference type="AlphaFoldDB" id="A0A1D2J718"/>
<accession>A0A1D2J718</accession>
<dbReference type="VEuPathDB" id="FungiDB:PABG_02556"/>
<evidence type="ECO:0000256" key="1">
    <source>
        <dbReference type="SAM" id="MobiDB-lite"/>
    </source>
</evidence>
<feature type="chain" id="PRO_5008902290" evidence="3">
    <location>
        <begin position="21"/>
        <end position="234"/>
    </location>
</feature>
<organism evidence="4 5">
    <name type="scientific">Paracoccidioides brasiliensis</name>
    <dbReference type="NCBI Taxonomy" id="121759"/>
    <lineage>
        <taxon>Eukaryota</taxon>
        <taxon>Fungi</taxon>
        <taxon>Dikarya</taxon>
        <taxon>Ascomycota</taxon>
        <taxon>Pezizomycotina</taxon>
        <taxon>Eurotiomycetes</taxon>
        <taxon>Eurotiomycetidae</taxon>
        <taxon>Onygenales</taxon>
        <taxon>Ajellomycetaceae</taxon>
        <taxon>Paracoccidioides</taxon>
    </lineage>
</organism>
<comment type="caution">
    <text evidence="4">The sequence shown here is derived from an EMBL/GenBank/DDBJ whole genome shotgun (WGS) entry which is preliminary data.</text>
</comment>
<reference evidence="4 5" key="1">
    <citation type="submission" date="2016-06" db="EMBL/GenBank/DDBJ databases">
        <authorList>
            <person name="Kjaerup R.B."/>
            <person name="Dalgaard T.S."/>
            <person name="Juul-Madsen H.R."/>
        </authorList>
    </citation>
    <scope>NUCLEOTIDE SEQUENCE [LARGE SCALE GENOMIC DNA]</scope>
    <source>
        <strain evidence="4 5">Pb300</strain>
    </source>
</reference>
<sequence length="234" mass="23743">MSAKYIVYLAVLVFATMASATSKFLSQPAPPDSKPNHSPPLKFLSSTTIPRMTPQRNSCDVKRRMADLGRLPDTPRVAKEAGAVNHARGIENNNVVASLVARQVETVTVTAISTICGCGPAPVPSTSSSVSQILSTETPPTPAPVPVTSSSIATTPWTTPTVSPPASTVVGTGASSVAKSSSLISSAPKVTPSTSSTIPSSTPTPPPSNDAIRNSGIGIAILAGAVGFVALVAM</sequence>
<dbReference type="Proteomes" id="UP000242814">
    <property type="component" value="Unassembled WGS sequence"/>
</dbReference>
<proteinExistence type="predicted"/>
<feature type="signal peptide" evidence="3">
    <location>
        <begin position="1"/>
        <end position="20"/>
    </location>
</feature>
<keyword evidence="2" id="KW-0472">Membrane</keyword>
<protein>
    <submittedName>
        <fullName evidence="4">Uncharacterized protein</fullName>
    </submittedName>
</protein>
<name>A0A1D2J718_PARBR</name>
<feature type="region of interest" description="Disordered" evidence="1">
    <location>
        <begin position="181"/>
        <end position="211"/>
    </location>
</feature>
<keyword evidence="2" id="KW-0812">Transmembrane</keyword>
<dbReference type="EMBL" id="LZYO01000388">
    <property type="protein sequence ID" value="ODH14023.1"/>
    <property type="molecule type" value="Genomic_DNA"/>
</dbReference>
<dbReference type="VEuPathDB" id="FungiDB:PADG_00984"/>
<keyword evidence="3" id="KW-0732">Signal</keyword>
<feature type="region of interest" description="Disordered" evidence="1">
    <location>
        <begin position="126"/>
        <end position="147"/>
    </location>
</feature>
<feature type="compositionally biased region" description="Low complexity" evidence="1">
    <location>
        <begin position="181"/>
        <end position="201"/>
    </location>
</feature>
<feature type="compositionally biased region" description="Low complexity" evidence="1">
    <location>
        <begin position="126"/>
        <end position="138"/>
    </location>
</feature>
<evidence type="ECO:0000256" key="2">
    <source>
        <dbReference type="SAM" id="Phobius"/>
    </source>
</evidence>
<feature type="transmembrane region" description="Helical" evidence="2">
    <location>
        <begin position="215"/>
        <end position="233"/>
    </location>
</feature>
<keyword evidence="2" id="KW-1133">Transmembrane helix</keyword>
<evidence type="ECO:0000256" key="3">
    <source>
        <dbReference type="SAM" id="SignalP"/>
    </source>
</evidence>
<feature type="region of interest" description="Disordered" evidence="1">
    <location>
        <begin position="24"/>
        <end position="47"/>
    </location>
</feature>
<evidence type="ECO:0000313" key="4">
    <source>
        <dbReference type="EMBL" id="ODH14023.1"/>
    </source>
</evidence>
<evidence type="ECO:0000313" key="5">
    <source>
        <dbReference type="Proteomes" id="UP000242814"/>
    </source>
</evidence>